<protein>
    <submittedName>
        <fullName evidence="1">Uncharacterized protein</fullName>
    </submittedName>
</protein>
<proteinExistence type="predicted"/>
<reference evidence="1" key="1">
    <citation type="submission" date="2020-06" db="EMBL/GenBank/DDBJ databases">
        <authorList>
            <person name="Li T."/>
            <person name="Hu X."/>
            <person name="Zhang T."/>
            <person name="Song X."/>
            <person name="Zhang H."/>
            <person name="Dai N."/>
            <person name="Sheng W."/>
            <person name="Hou X."/>
            <person name="Wei L."/>
        </authorList>
    </citation>
    <scope>NUCLEOTIDE SEQUENCE</scope>
    <source>
        <strain evidence="1">KEN1</strain>
        <tissue evidence="1">Leaf</tissue>
    </source>
</reference>
<organism evidence="1">
    <name type="scientific">Sesamum latifolium</name>
    <dbReference type="NCBI Taxonomy" id="2727402"/>
    <lineage>
        <taxon>Eukaryota</taxon>
        <taxon>Viridiplantae</taxon>
        <taxon>Streptophyta</taxon>
        <taxon>Embryophyta</taxon>
        <taxon>Tracheophyta</taxon>
        <taxon>Spermatophyta</taxon>
        <taxon>Magnoliopsida</taxon>
        <taxon>eudicotyledons</taxon>
        <taxon>Gunneridae</taxon>
        <taxon>Pentapetalae</taxon>
        <taxon>asterids</taxon>
        <taxon>lamiids</taxon>
        <taxon>Lamiales</taxon>
        <taxon>Pedaliaceae</taxon>
        <taxon>Sesamum</taxon>
    </lineage>
</organism>
<gene>
    <name evidence="1" type="ORF">Slati_3485400</name>
</gene>
<accession>A0AAW2UK12</accession>
<reference evidence="1" key="2">
    <citation type="journal article" date="2024" name="Plant">
        <title>Genomic evolution and insights into agronomic trait innovations of Sesamum species.</title>
        <authorList>
            <person name="Miao H."/>
            <person name="Wang L."/>
            <person name="Qu L."/>
            <person name="Liu H."/>
            <person name="Sun Y."/>
            <person name="Le M."/>
            <person name="Wang Q."/>
            <person name="Wei S."/>
            <person name="Zheng Y."/>
            <person name="Lin W."/>
            <person name="Duan Y."/>
            <person name="Cao H."/>
            <person name="Xiong S."/>
            <person name="Wang X."/>
            <person name="Wei L."/>
            <person name="Li C."/>
            <person name="Ma Q."/>
            <person name="Ju M."/>
            <person name="Zhao R."/>
            <person name="Li G."/>
            <person name="Mu C."/>
            <person name="Tian Q."/>
            <person name="Mei H."/>
            <person name="Zhang T."/>
            <person name="Gao T."/>
            <person name="Zhang H."/>
        </authorList>
    </citation>
    <scope>NUCLEOTIDE SEQUENCE</scope>
    <source>
        <strain evidence="1">KEN1</strain>
    </source>
</reference>
<evidence type="ECO:0000313" key="1">
    <source>
        <dbReference type="EMBL" id="KAL0416535.1"/>
    </source>
</evidence>
<name>A0AAW2UK12_9LAMI</name>
<sequence length="78" mass="9210">MPVKNRINLFHAEHYRGNILKPIILLLNLVGHRSQYDTTDLAVVLMPFLERQTLFRRGPLRQDRGEWLVQDIALVFEI</sequence>
<dbReference type="AlphaFoldDB" id="A0AAW2UK12"/>
<comment type="caution">
    <text evidence="1">The sequence shown here is derived from an EMBL/GenBank/DDBJ whole genome shotgun (WGS) entry which is preliminary data.</text>
</comment>
<dbReference type="EMBL" id="JACGWN010000012">
    <property type="protein sequence ID" value="KAL0416535.1"/>
    <property type="molecule type" value="Genomic_DNA"/>
</dbReference>